<reference evidence="2" key="1">
    <citation type="journal article" date="2019" name="Int. J. Syst. Evol. Microbiol.">
        <title>The Global Catalogue of Microorganisms (GCM) 10K type strain sequencing project: providing services to taxonomists for standard genome sequencing and annotation.</title>
        <authorList>
            <consortium name="The Broad Institute Genomics Platform"/>
            <consortium name="The Broad Institute Genome Sequencing Center for Infectious Disease"/>
            <person name="Wu L."/>
            <person name="Ma J."/>
        </authorList>
    </citation>
    <scope>NUCLEOTIDE SEQUENCE [LARGE SCALE GENOMIC DNA]</scope>
    <source>
        <strain evidence="2">CCUG 55250</strain>
    </source>
</reference>
<dbReference type="Proteomes" id="UP001596106">
    <property type="component" value="Unassembled WGS sequence"/>
</dbReference>
<dbReference type="EMBL" id="JBHSMA010000008">
    <property type="protein sequence ID" value="MFC5411816.1"/>
    <property type="molecule type" value="Genomic_DNA"/>
</dbReference>
<evidence type="ECO:0000313" key="1">
    <source>
        <dbReference type="EMBL" id="MFC5411816.1"/>
    </source>
</evidence>
<dbReference type="RefSeq" id="WP_379848703.1">
    <property type="nucleotide sequence ID" value="NZ_JBHSMA010000008.1"/>
</dbReference>
<proteinExistence type="predicted"/>
<accession>A0ABW0IEX9</accession>
<sequence>MLPQRFTAGETGSKSLGHTFVIWPKFGRMVYYLLSDGHQSDGYEESQIEEITPVFLDTFKIIRQIDG</sequence>
<organism evidence="1 2">
    <name type="scientific">Larkinella bovis</name>
    <dbReference type="NCBI Taxonomy" id="683041"/>
    <lineage>
        <taxon>Bacteria</taxon>
        <taxon>Pseudomonadati</taxon>
        <taxon>Bacteroidota</taxon>
        <taxon>Cytophagia</taxon>
        <taxon>Cytophagales</taxon>
        <taxon>Spirosomataceae</taxon>
        <taxon>Larkinella</taxon>
    </lineage>
</organism>
<evidence type="ECO:0000313" key="2">
    <source>
        <dbReference type="Proteomes" id="UP001596106"/>
    </source>
</evidence>
<name>A0ABW0IEX9_9BACT</name>
<protein>
    <submittedName>
        <fullName evidence="1">Uncharacterized protein</fullName>
    </submittedName>
</protein>
<keyword evidence="2" id="KW-1185">Reference proteome</keyword>
<comment type="caution">
    <text evidence="1">The sequence shown here is derived from an EMBL/GenBank/DDBJ whole genome shotgun (WGS) entry which is preliminary data.</text>
</comment>
<gene>
    <name evidence="1" type="ORF">ACFPMF_21010</name>
</gene>